<gene>
    <name evidence="2" type="ORF">F4561_006596</name>
</gene>
<keyword evidence="1" id="KW-0812">Transmembrane</keyword>
<protein>
    <submittedName>
        <fullName evidence="2">Putative membrane protein affecting hemolysin expression</fullName>
    </submittedName>
</protein>
<comment type="caution">
    <text evidence="2">The sequence shown here is derived from an EMBL/GenBank/DDBJ whole genome shotgun (WGS) entry which is preliminary data.</text>
</comment>
<feature type="transmembrane region" description="Helical" evidence="1">
    <location>
        <begin position="6"/>
        <end position="24"/>
    </location>
</feature>
<keyword evidence="3" id="KW-1185">Reference proteome</keyword>
<sequence>MTALSITIGLAIVAGVAVTGMLLATRHDAPRPRAPVAERVVTAYCHTCREDVDPDGRCGCDALGRTRPVVDHAPTGPSDQERVRRALRELATVTQLVDAAHIDIDARLTATDEVAAHVREVAAHHQLTDAMHALGRARAALPSPEVGGDRG</sequence>
<evidence type="ECO:0000313" key="3">
    <source>
        <dbReference type="Proteomes" id="UP000523007"/>
    </source>
</evidence>
<evidence type="ECO:0000256" key="1">
    <source>
        <dbReference type="SAM" id="Phobius"/>
    </source>
</evidence>
<dbReference type="RefSeq" id="WP_184585456.1">
    <property type="nucleotide sequence ID" value="NZ_JACHJT010000003.1"/>
</dbReference>
<keyword evidence="1" id="KW-1133">Transmembrane helix</keyword>
<dbReference type="AlphaFoldDB" id="A0A7W7RP91"/>
<dbReference type="EMBL" id="JACHJT010000003">
    <property type="protein sequence ID" value="MBB4935687.1"/>
    <property type="molecule type" value="Genomic_DNA"/>
</dbReference>
<organism evidence="2 3">
    <name type="scientific">Lipingzhangella halophila</name>
    <dbReference type="NCBI Taxonomy" id="1783352"/>
    <lineage>
        <taxon>Bacteria</taxon>
        <taxon>Bacillati</taxon>
        <taxon>Actinomycetota</taxon>
        <taxon>Actinomycetes</taxon>
        <taxon>Streptosporangiales</taxon>
        <taxon>Nocardiopsidaceae</taxon>
        <taxon>Lipingzhangella</taxon>
    </lineage>
</organism>
<reference evidence="2 3" key="1">
    <citation type="submission" date="2020-08" db="EMBL/GenBank/DDBJ databases">
        <title>Sequencing the genomes of 1000 actinobacteria strains.</title>
        <authorList>
            <person name="Klenk H.-P."/>
        </authorList>
    </citation>
    <scope>NUCLEOTIDE SEQUENCE [LARGE SCALE GENOMIC DNA]</scope>
    <source>
        <strain evidence="2 3">DSM 102030</strain>
    </source>
</reference>
<keyword evidence="1" id="KW-0472">Membrane</keyword>
<evidence type="ECO:0000313" key="2">
    <source>
        <dbReference type="EMBL" id="MBB4935687.1"/>
    </source>
</evidence>
<dbReference type="Proteomes" id="UP000523007">
    <property type="component" value="Unassembled WGS sequence"/>
</dbReference>
<name>A0A7W7RP91_9ACTN</name>
<accession>A0A7W7RP91</accession>
<proteinExistence type="predicted"/>